<feature type="transmembrane region" description="Helical" evidence="6">
    <location>
        <begin position="6"/>
        <end position="26"/>
    </location>
</feature>
<evidence type="ECO:0000313" key="7">
    <source>
        <dbReference type="EMBL" id="TXE19997.1"/>
    </source>
</evidence>
<name>A0A5C7BDN1_9FLAO</name>
<dbReference type="OrthoDB" id="370725at2"/>
<keyword evidence="6" id="KW-0472">Membrane</keyword>
<gene>
    <name evidence="7" type="primary">rmuC</name>
    <name evidence="7" type="ORF">ES692_01690</name>
</gene>
<keyword evidence="3 5" id="KW-0175">Coiled coil</keyword>
<comment type="similarity">
    <text evidence="2">Belongs to the RmuC family.</text>
</comment>
<sequence>MNDSLILILAILVSTAIGAYLGMLFIKLKSKSEQSTLEERNSNLAQQLQELKTFHQTENEKQDSYFNTKLGELSETISKTEHEREEIRKEKDRLNKDLARRNAEYENLQEHNLKRDEEIEIRQEQLRKDFEILATKILDEKSEKFTLQNKENIKNILNPLQEKIQIFEKKVDDTQKESISMHSALKEQLLGLKDLNQQMTKEATNLTRALKGDSKMQGNWGELVLERVLEKSGLEKDREYFVQQNFTREDGTRVLPDIVLHLPDNKKMIIDSKVSLTDYERYVNAEDDEREVFLKAHINSIRRHVDQLSEKKYEDLYDIESPDFVLLFIPIEPAFAVAINADNSIYNKAFEKNIVIVTPSTLLATLRTVDSMWNNEKQQQNAIEIARQAGALYDKFEGLVKDLTGVGKKIDDAKKDYSSAMNKLVEGKGNLITSVEKIKRLGAKAKKSLPEAIIKRANNDDDDDDDIE</sequence>
<feature type="coiled-coil region" evidence="5">
    <location>
        <begin position="70"/>
        <end position="111"/>
    </location>
</feature>
<proteinExistence type="inferred from homology"/>
<keyword evidence="6" id="KW-0812">Transmembrane</keyword>
<dbReference type="RefSeq" id="WP_147230920.1">
    <property type="nucleotide sequence ID" value="NZ_VOSB01000002.1"/>
</dbReference>
<feature type="coiled-coil region" evidence="5">
    <location>
        <begin position="157"/>
        <end position="202"/>
    </location>
</feature>
<evidence type="ECO:0000256" key="4">
    <source>
        <dbReference type="ARBA" id="ARBA00023172"/>
    </source>
</evidence>
<keyword evidence="8" id="KW-1185">Reference proteome</keyword>
<comment type="caution">
    <text evidence="7">The sequence shown here is derived from an EMBL/GenBank/DDBJ whole genome shotgun (WGS) entry which is preliminary data.</text>
</comment>
<evidence type="ECO:0000256" key="5">
    <source>
        <dbReference type="SAM" id="Coils"/>
    </source>
</evidence>
<protein>
    <submittedName>
        <fullName evidence="7">DNA recombination protein RmuC</fullName>
    </submittedName>
</protein>
<dbReference type="GO" id="GO:0006310">
    <property type="term" value="P:DNA recombination"/>
    <property type="evidence" value="ECO:0007669"/>
    <property type="project" value="UniProtKB-KW"/>
</dbReference>
<organism evidence="7 8">
    <name type="scientific">Psychroserpens burtonensis</name>
    <dbReference type="NCBI Taxonomy" id="49278"/>
    <lineage>
        <taxon>Bacteria</taxon>
        <taxon>Pseudomonadati</taxon>
        <taxon>Bacteroidota</taxon>
        <taxon>Flavobacteriia</taxon>
        <taxon>Flavobacteriales</taxon>
        <taxon>Flavobacteriaceae</taxon>
        <taxon>Psychroserpens</taxon>
    </lineage>
</organism>
<dbReference type="Pfam" id="PF02646">
    <property type="entry name" value="RmuC"/>
    <property type="match status" value="1"/>
</dbReference>
<evidence type="ECO:0000256" key="2">
    <source>
        <dbReference type="ARBA" id="ARBA00009840"/>
    </source>
</evidence>
<evidence type="ECO:0000256" key="3">
    <source>
        <dbReference type="ARBA" id="ARBA00023054"/>
    </source>
</evidence>
<comment type="function">
    <text evidence="1">Involved in DNA recombination.</text>
</comment>
<dbReference type="InterPro" id="IPR003798">
    <property type="entry name" value="DNA_recombination_RmuC"/>
</dbReference>
<dbReference type="AlphaFoldDB" id="A0A5C7BDN1"/>
<evidence type="ECO:0000256" key="1">
    <source>
        <dbReference type="ARBA" id="ARBA00003416"/>
    </source>
</evidence>
<accession>A0A5C7BDN1</accession>
<dbReference type="PANTHER" id="PTHR30563:SF0">
    <property type="entry name" value="DNA RECOMBINATION PROTEIN RMUC"/>
    <property type="match status" value="1"/>
</dbReference>
<keyword evidence="4" id="KW-0233">DNA recombination</keyword>
<reference evidence="7 8" key="1">
    <citation type="submission" date="2019-08" db="EMBL/GenBank/DDBJ databases">
        <title>Genome of Psychroserpens burtonensis ACAM 167.</title>
        <authorList>
            <person name="Bowman J.P."/>
        </authorList>
    </citation>
    <scope>NUCLEOTIDE SEQUENCE [LARGE SCALE GENOMIC DNA]</scope>
    <source>
        <strain evidence="7 8">ACAM 167</strain>
    </source>
</reference>
<dbReference type="STRING" id="1123037.GCA_000425305_00501"/>
<keyword evidence="6" id="KW-1133">Transmembrane helix</keyword>
<dbReference type="PANTHER" id="PTHR30563">
    <property type="entry name" value="DNA RECOMBINATION PROTEIN RMUC"/>
    <property type="match status" value="1"/>
</dbReference>
<evidence type="ECO:0000256" key="6">
    <source>
        <dbReference type="SAM" id="Phobius"/>
    </source>
</evidence>
<dbReference type="EMBL" id="VOSB01000002">
    <property type="protein sequence ID" value="TXE19997.1"/>
    <property type="molecule type" value="Genomic_DNA"/>
</dbReference>
<dbReference type="Proteomes" id="UP000321938">
    <property type="component" value="Unassembled WGS sequence"/>
</dbReference>
<evidence type="ECO:0000313" key="8">
    <source>
        <dbReference type="Proteomes" id="UP000321938"/>
    </source>
</evidence>